<keyword evidence="17" id="KW-1185">Reference proteome</keyword>
<evidence type="ECO:0000256" key="8">
    <source>
        <dbReference type="ARBA" id="ARBA00023235"/>
    </source>
</evidence>
<feature type="binding site" evidence="10 13">
    <location>
        <position position="445"/>
    </location>
    <ligand>
        <name>Mn(2+)</name>
        <dbReference type="ChEBI" id="CHEBI:29035"/>
        <label>2</label>
    </ligand>
</feature>
<accession>A0A1H3YPM6</accession>
<feature type="binding site" evidence="10 13">
    <location>
        <position position="68"/>
    </location>
    <ligand>
        <name>Mn(2+)</name>
        <dbReference type="ChEBI" id="CHEBI:29035"/>
        <label>2</label>
    </ligand>
</feature>
<dbReference type="GO" id="GO:0004619">
    <property type="term" value="F:phosphoglycerate mutase activity"/>
    <property type="evidence" value="ECO:0007669"/>
    <property type="project" value="UniProtKB-UniRule"/>
</dbReference>
<reference evidence="17" key="1">
    <citation type="submission" date="2016-10" db="EMBL/GenBank/DDBJ databases">
        <authorList>
            <person name="Varghese N."/>
            <person name="Submissions S."/>
        </authorList>
    </citation>
    <scope>NUCLEOTIDE SEQUENCE [LARGE SCALE GENOMIC DNA]</scope>
    <source>
        <strain evidence="17">CGMCC 1.10657</strain>
    </source>
</reference>
<comment type="subunit">
    <text evidence="10">Monomer.</text>
</comment>
<evidence type="ECO:0000256" key="11">
    <source>
        <dbReference type="PIRSR" id="PIRSR001492-1"/>
    </source>
</evidence>
<evidence type="ECO:0000256" key="9">
    <source>
        <dbReference type="ARBA" id="ARBA00071648"/>
    </source>
</evidence>
<proteinExistence type="inferred from homology"/>
<evidence type="ECO:0000259" key="14">
    <source>
        <dbReference type="Pfam" id="PF01676"/>
    </source>
</evidence>
<evidence type="ECO:0000256" key="7">
    <source>
        <dbReference type="ARBA" id="ARBA00023211"/>
    </source>
</evidence>
<evidence type="ECO:0000313" key="17">
    <source>
        <dbReference type="Proteomes" id="UP000198658"/>
    </source>
</evidence>
<evidence type="ECO:0000256" key="6">
    <source>
        <dbReference type="ARBA" id="ARBA00023152"/>
    </source>
</evidence>
<dbReference type="CDD" id="cd16010">
    <property type="entry name" value="iPGM"/>
    <property type="match status" value="1"/>
</dbReference>
<keyword evidence="5 10" id="KW-0479">Metal-binding</keyword>
<feature type="binding site" evidence="10 12">
    <location>
        <begin position="263"/>
        <end position="266"/>
    </location>
    <ligand>
        <name>substrate</name>
    </ligand>
</feature>
<feature type="active site" description="Phosphoserine intermediate" evidence="10 11">
    <location>
        <position position="68"/>
    </location>
</feature>
<feature type="binding site" evidence="10 12">
    <location>
        <position position="337"/>
    </location>
    <ligand>
        <name>substrate</name>
    </ligand>
</feature>
<evidence type="ECO:0000256" key="13">
    <source>
        <dbReference type="PIRSR" id="PIRSR001492-3"/>
    </source>
</evidence>
<dbReference type="PANTHER" id="PTHR31637">
    <property type="entry name" value="2,3-BISPHOSPHOGLYCERATE-INDEPENDENT PHOSPHOGLYCERATE MUTASE"/>
    <property type="match status" value="1"/>
</dbReference>
<feature type="binding site" evidence="10 12">
    <location>
        <position position="197"/>
    </location>
    <ligand>
        <name>substrate</name>
    </ligand>
</feature>
<dbReference type="FunFam" id="3.40.720.10:FF:000001">
    <property type="entry name" value="2,3-bisphosphoglycerate-independent phosphoglycerate mutase"/>
    <property type="match status" value="1"/>
</dbReference>
<evidence type="ECO:0000256" key="4">
    <source>
        <dbReference type="ARBA" id="ARBA00012026"/>
    </source>
</evidence>
<dbReference type="GO" id="GO:0005829">
    <property type="term" value="C:cytosol"/>
    <property type="evidence" value="ECO:0007669"/>
    <property type="project" value="TreeGrafter"/>
</dbReference>
<feature type="binding site" evidence="10 13">
    <location>
        <position position="464"/>
    </location>
    <ligand>
        <name>Mn(2+)</name>
        <dbReference type="ChEBI" id="CHEBI:29035"/>
        <label>1</label>
    </ligand>
</feature>
<comment type="catalytic activity">
    <reaction evidence="1 10">
        <text>(2R)-2-phosphoglycerate = (2R)-3-phosphoglycerate</text>
        <dbReference type="Rhea" id="RHEA:15901"/>
        <dbReference type="ChEBI" id="CHEBI:58272"/>
        <dbReference type="ChEBI" id="CHEBI:58289"/>
        <dbReference type="EC" id="5.4.2.12"/>
    </reaction>
</comment>
<dbReference type="GO" id="GO:0030145">
    <property type="term" value="F:manganese ion binding"/>
    <property type="evidence" value="ECO:0007669"/>
    <property type="project" value="UniProtKB-UniRule"/>
</dbReference>
<dbReference type="Proteomes" id="UP000198658">
    <property type="component" value="Unassembled WGS sequence"/>
</dbReference>
<feature type="binding site" evidence="10 12">
    <location>
        <position position="191"/>
    </location>
    <ligand>
        <name>substrate</name>
    </ligand>
</feature>
<feature type="binding site" evidence="10 13">
    <location>
        <position position="446"/>
    </location>
    <ligand>
        <name>Mn(2+)</name>
        <dbReference type="ChEBI" id="CHEBI:29035"/>
        <label>2</label>
    </ligand>
</feature>
<feature type="binding site" evidence="10 13">
    <location>
        <position position="408"/>
    </location>
    <ligand>
        <name>Mn(2+)</name>
        <dbReference type="ChEBI" id="CHEBI:29035"/>
        <label>1</label>
    </ligand>
</feature>
<dbReference type="PIRSF" id="PIRSF001492">
    <property type="entry name" value="IPGAM"/>
    <property type="match status" value="1"/>
</dbReference>
<comment type="function">
    <text evidence="10">Catalyzes the interconversion of 2-phosphoglycerate and 3-phosphoglycerate.</text>
</comment>
<feature type="binding site" evidence="10 12">
    <location>
        <begin position="159"/>
        <end position="160"/>
    </location>
    <ligand>
        <name>substrate</name>
    </ligand>
</feature>
<dbReference type="HAMAP" id="MF_01038">
    <property type="entry name" value="GpmI"/>
    <property type="match status" value="1"/>
</dbReference>
<dbReference type="InterPro" id="IPR011258">
    <property type="entry name" value="BPG-indep_PGM_N"/>
</dbReference>
<dbReference type="STRING" id="658218.SAMN05216562_1904"/>
<dbReference type="GO" id="GO:0006007">
    <property type="term" value="P:glucose catabolic process"/>
    <property type="evidence" value="ECO:0007669"/>
    <property type="project" value="InterPro"/>
</dbReference>
<keyword evidence="7 10" id="KW-0464">Manganese</keyword>
<feature type="binding site" evidence="10 12">
    <location>
        <position position="129"/>
    </location>
    <ligand>
        <name>substrate</name>
    </ligand>
</feature>
<evidence type="ECO:0000256" key="10">
    <source>
        <dbReference type="HAMAP-Rule" id="MF_01038"/>
    </source>
</evidence>
<dbReference type="PANTHER" id="PTHR31637:SF0">
    <property type="entry name" value="2,3-BISPHOSPHOGLYCERATE-INDEPENDENT PHOSPHOGLYCERATE MUTASE"/>
    <property type="match status" value="1"/>
</dbReference>
<dbReference type="Pfam" id="PF06415">
    <property type="entry name" value="iPGM_N"/>
    <property type="match status" value="1"/>
</dbReference>
<dbReference type="Gene3D" id="3.40.720.10">
    <property type="entry name" value="Alkaline Phosphatase, subunit A"/>
    <property type="match status" value="1"/>
</dbReference>
<dbReference type="InterPro" id="IPR006124">
    <property type="entry name" value="Metalloenzyme"/>
</dbReference>
<feature type="binding site" evidence="10 13">
    <location>
        <position position="18"/>
    </location>
    <ligand>
        <name>Mn(2+)</name>
        <dbReference type="ChEBI" id="CHEBI:29035"/>
        <label>2</label>
    </ligand>
</feature>
<sequence>MAAPQQPHKRPLVLLILDGFGHSDNPEHNAIHAADSPVWDQIWATRPKTLIQTSGMAVGLPEGQMGNSEVGHMTLGAGRVVYQNYTRINKAIKDGDFFRNPTYTAAVDKAIANNGAVHIMGLLSEGGVHSHEDHIIAMVTLAAQRGATEIYVHAFLDGRDTPPRSAEPSLARVIQVCDAVGTARIATMAGRYFAMDRDQRWDRTQSVYDLLTRGEAKYQAEDALAGLAAAYERGENDEFVAPTLVGAAAPIKDGDALIFMNFRPDRARQLTRAFTEADFSGFDRAVTPKLADFVMTTEYAADIQASCAFPPENLVNSFGEYLAAEGKTQLRIAETEKYAHVTFFFSGGREEPFAGETRELIKSPNVATYDLQPEMSAPEVTEKLVAAIDSGTYDAIICNYANGDMVGHTGVFEAAVKAVEALDVCVGRVVNAALAAGGEVLITADHGNVEEMFDAGSGQVSTQHSTLPVPFVYIGERNVRLRDGGSLADVAPTMLALMNLPQPAEMTGHSLVQFDQ</sequence>
<evidence type="ECO:0000259" key="15">
    <source>
        <dbReference type="Pfam" id="PF06415"/>
    </source>
</evidence>
<name>A0A1H3YPM6_9GAMM</name>
<dbReference type="EC" id="5.4.2.12" evidence="4 10"/>
<keyword evidence="8 10" id="KW-0413">Isomerase</keyword>
<dbReference type="NCBIfam" id="TIGR01307">
    <property type="entry name" value="pgm_bpd_ind"/>
    <property type="match status" value="1"/>
</dbReference>
<dbReference type="SUPFAM" id="SSF64158">
    <property type="entry name" value="2,3-Bisphosphoglycerate-independent phosphoglycerate mutase, substrate-binding domain"/>
    <property type="match status" value="1"/>
</dbReference>
<feature type="domain" description="Metalloenzyme" evidence="14">
    <location>
        <begin position="11"/>
        <end position="501"/>
    </location>
</feature>
<dbReference type="InterPro" id="IPR036646">
    <property type="entry name" value="PGAM_B_sf"/>
</dbReference>
<dbReference type="InterPro" id="IPR017850">
    <property type="entry name" value="Alkaline_phosphatase_core_sf"/>
</dbReference>
<evidence type="ECO:0000256" key="5">
    <source>
        <dbReference type="ARBA" id="ARBA00022723"/>
    </source>
</evidence>
<dbReference type="Gene3D" id="3.40.1450.10">
    <property type="entry name" value="BPG-independent phosphoglycerate mutase, domain B"/>
    <property type="match status" value="1"/>
</dbReference>
<dbReference type="EMBL" id="FNQO01000002">
    <property type="protein sequence ID" value="SEA13485.1"/>
    <property type="molecule type" value="Genomic_DNA"/>
</dbReference>
<evidence type="ECO:0000256" key="3">
    <source>
        <dbReference type="ARBA" id="ARBA00008819"/>
    </source>
</evidence>
<protein>
    <recommendedName>
        <fullName evidence="9 10">2,3-bisphosphoglycerate-independent phosphoglycerate mutase</fullName>
        <shortName evidence="10">BPG-independent PGAM</shortName>
        <shortName evidence="10">Phosphoglyceromutase</shortName>
        <shortName evidence="10">iPGM</shortName>
        <ecNumber evidence="4 10">5.4.2.12</ecNumber>
    </recommendedName>
</protein>
<organism evidence="16 17">
    <name type="scientific">Microbulbifer marinus</name>
    <dbReference type="NCBI Taxonomy" id="658218"/>
    <lineage>
        <taxon>Bacteria</taxon>
        <taxon>Pseudomonadati</taxon>
        <taxon>Pseudomonadota</taxon>
        <taxon>Gammaproteobacteria</taxon>
        <taxon>Cellvibrionales</taxon>
        <taxon>Microbulbiferaceae</taxon>
        <taxon>Microbulbifer</taxon>
    </lineage>
</organism>
<gene>
    <name evidence="10" type="primary">gpmI</name>
    <name evidence="16" type="ORF">SAMN05216562_1904</name>
</gene>
<evidence type="ECO:0000313" key="16">
    <source>
        <dbReference type="EMBL" id="SEA13485.1"/>
    </source>
</evidence>
<dbReference type="InterPro" id="IPR005995">
    <property type="entry name" value="Pgm_bpd_ind"/>
</dbReference>
<dbReference type="AlphaFoldDB" id="A0A1H3YPM6"/>
<evidence type="ECO:0000256" key="12">
    <source>
        <dbReference type="PIRSR" id="PIRSR001492-2"/>
    </source>
</evidence>
<dbReference type="Pfam" id="PF01676">
    <property type="entry name" value="Metalloenzyme"/>
    <property type="match status" value="1"/>
</dbReference>
<dbReference type="OrthoDB" id="9800863at2"/>
<comment type="similarity">
    <text evidence="3 10">Belongs to the BPG-independent phosphoglycerate mutase family.</text>
</comment>
<dbReference type="GO" id="GO:0006096">
    <property type="term" value="P:glycolytic process"/>
    <property type="evidence" value="ECO:0007669"/>
    <property type="project" value="UniProtKB-UniRule"/>
</dbReference>
<comment type="pathway">
    <text evidence="2 10">Carbohydrate degradation; glycolysis; pyruvate from D-glyceraldehyde 3-phosphate: step 3/5.</text>
</comment>
<comment type="cofactor">
    <cofactor evidence="10">
        <name>Mn(2+)</name>
        <dbReference type="ChEBI" id="CHEBI:29035"/>
    </cofactor>
    <text evidence="10">Binds 2 manganese ions per subunit.</text>
</comment>
<dbReference type="RefSeq" id="WP_091387593.1">
    <property type="nucleotide sequence ID" value="NZ_FNQO01000002.1"/>
</dbReference>
<dbReference type="UniPathway" id="UPA00109">
    <property type="reaction ID" value="UER00186"/>
</dbReference>
<keyword evidence="6 10" id="KW-0324">Glycolysis</keyword>
<feature type="domain" description="BPG-independent PGAM N-terminal" evidence="15">
    <location>
        <begin position="88"/>
        <end position="300"/>
    </location>
</feature>
<evidence type="ECO:0000256" key="2">
    <source>
        <dbReference type="ARBA" id="ARBA00004798"/>
    </source>
</evidence>
<dbReference type="FunFam" id="3.40.1450.10:FF:000001">
    <property type="entry name" value="2,3-bisphosphoglycerate-independent phosphoglycerate mutase"/>
    <property type="match status" value="1"/>
</dbReference>
<dbReference type="SUPFAM" id="SSF53649">
    <property type="entry name" value="Alkaline phosphatase-like"/>
    <property type="match status" value="1"/>
</dbReference>
<evidence type="ECO:0000256" key="1">
    <source>
        <dbReference type="ARBA" id="ARBA00000370"/>
    </source>
</evidence>
<feature type="binding site" evidence="10 13">
    <location>
        <position position="404"/>
    </location>
    <ligand>
        <name>Mn(2+)</name>
        <dbReference type="ChEBI" id="CHEBI:29035"/>
        <label>1</label>
    </ligand>
</feature>